<keyword evidence="2" id="KW-1185">Reference proteome</keyword>
<organism evidence="1 2">
    <name type="scientific">Portunus trituberculatus</name>
    <name type="common">Swimming crab</name>
    <name type="synonym">Neptunus trituberculatus</name>
    <dbReference type="NCBI Taxonomy" id="210409"/>
    <lineage>
        <taxon>Eukaryota</taxon>
        <taxon>Metazoa</taxon>
        <taxon>Ecdysozoa</taxon>
        <taxon>Arthropoda</taxon>
        <taxon>Crustacea</taxon>
        <taxon>Multicrustacea</taxon>
        <taxon>Malacostraca</taxon>
        <taxon>Eumalacostraca</taxon>
        <taxon>Eucarida</taxon>
        <taxon>Decapoda</taxon>
        <taxon>Pleocyemata</taxon>
        <taxon>Brachyura</taxon>
        <taxon>Eubrachyura</taxon>
        <taxon>Portunoidea</taxon>
        <taxon>Portunidae</taxon>
        <taxon>Portuninae</taxon>
        <taxon>Portunus</taxon>
    </lineage>
</organism>
<dbReference type="EMBL" id="VSRR010046565">
    <property type="protein sequence ID" value="MPC77714.1"/>
    <property type="molecule type" value="Genomic_DNA"/>
</dbReference>
<reference evidence="1 2" key="1">
    <citation type="submission" date="2019-05" db="EMBL/GenBank/DDBJ databases">
        <title>Another draft genome of Portunus trituberculatus and its Hox gene families provides insights of decapod evolution.</title>
        <authorList>
            <person name="Jeong J.-H."/>
            <person name="Song I."/>
            <person name="Kim S."/>
            <person name="Choi T."/>
            <person name="Kim D."/>
            <person name="Ryu S."/>
            <person name="Kim W."/>
        </authorList>
    </citation>
    <scope>NUCLEOTIDE SEQUENCE [LARGE SCALE GENOMIC DNA]</scope>
    <source>
        <tissue evidence="1">Muscle</tissue>
    </source>
</reference>
<comment type="caution">
    <text evidence="1">The sequence shown here is derived from an EMBL/GenBank/DDBJ whole genome shotgun (WGS) entry which is preliminary data.</text>
</comment>
<gene>
    <name evidence="1" type="ORF">E2C01_072178</name>
</gene>
<dbReference type="AlphaFoldDB" id="A0A5B7IAE3"/>
<dbReference type="Proteomes" id="UP000324222">
    <property type="component" value="Unassembled WGS sequence"/>
</dbReference>
<protein>
    <submittedName>
        <fullName evidence="1">Uncharacterized protein</fullName>
    </submittedName>
</protein>
<sequence>MGGCSSQSVPPASSLALLSSPLCSGPGYLQLAGLALDVYPVLLILHEDSHCVLPCTSLLYCVTSKVNSRILVNLSLCRPVLNAVLVSAAERVSELLLWHWKVKFTCDICDKMFLNKVDADLLCYKNHLDMCIQHLPCVPRPSENIPCRN</sequence>
<evidence type="ECO:0000313" key="2">
    <source>
        <dbReference type="Proteomes" id="UP000324222"/>
    </source>
</evidence>
<dbReference type="OrthoDB" id="6403735at2759"/>
<evidence type="ECO:0000313" key="1">
    <source>
        <dbReference type="EMBL" id="MPC77714.1"/>
    </source>
</evidence>
<name>A0A5B7IAE3_PORTR</name>
<accession>A0A5B7IAE3</accession>
<proteinExistence type="predicted"/>